<keyword evidence="3 7" id="KW-0812">Transmembrane</keyword>
<evidence type="ECO:0000313" key="9">
    <source>
        <dbReference type="Proteomes" id="UP001183176"/>
    </source>
</evidence>
<reference evidence="9" key="1">
    <citation type="submission" date="2023-07" db="EMBL/GenBank/DDBJ databases">
        <title>30 novel species of actinomycetes from the DSMZ collection.</title>
        <authorList>
            <person name="Nouioui I."/>
        </authorList>
    </citation>
    <scope>NUCLEOTIDE SEQUENCE [LARGE SCALE GENOMIC DNA]</scope>
    <source>
        <strain evidence="9">DSM 44399</strain>
    </source>
</reference>
<evidence type="ECO:0000256" key="5">
    <source>
        <dbReference type="ARBA" id="ARBA00023136"/>
    </source>
</evidence>
<keyword evidence="9" id="KW-1185">Reference proteome</keyword>
<sequence length="342" mass="34836">MPASENQQPGTAGLDQPRSEAAGSPGSPAGSRSGLSAGRLLKLGGVLIAVLAVALCAVTLIREWSSIRHSITTANPGLLLVSLLCAGAAMSGLGLLWWRCLHVFGAPARLQDAVAWYFGGELGKYVPGGVWPVLGRGELASRAGIARGTGYLTTLISYAAMCVAAAFVCGLLAPFVALDGDGLSWGWLMLAFIPIGIGALHPAVLGKVLALGAKLTRGRVAIQARSWSTMMGLTAWSVATWLLVGATSVGVTAALGYSEQPARVAFAAVAAWIIGFLAIPVPAGAGLRELIFVAISGLDTGPAVAVAAIARLLFIVVDAAGGVIGLWLARRSAATPMVQPVL</sequence>
<comment type="caution">
    <text evidence="8">The sequence shown here is derived from an EMBL/GenBank/DDBJ whole genome shotgun (WGS) entry which is preliminary data.</text>
</comment>
<feature type="compositionally biased region" description="Polar residues" evidence="6">
    <location>
        <begin position="1"/>
        <end position="10"/>
    </location>
</feature>
<dbReference type="Proteomes" id="UP001183176">
    <property type="component" value="Unassembled WGS sequence"/>
</dbReference>
<feature type="transmembrane region" description="Helical" evidence="7">
    <location>
        <begin position="303"/>
        <end position="329"/>
    </location>
</feature>
<protein>
    <submittedName>
        <fullName evidence="8">Lysylphosphatidylglycerol synthase domain-containing protein</fullName>
    </submittedName>
</protein>
<evidence type="ECO:0000313" key="8">
    <source>
        <dbReference type="EMBL" id="MDT0260354.1"/>
    </source>
</evidence>
<feature type="transmembrane region" description="Helical" evidence="7">
    <location>
        <begin position="155"/>
        <end position="178"/>
    </location>
</feature>
<comment type="subcellular location">
    <subcellularLocation>
        <location evidence="1">Cell membrane</location>
        <topology evidence="1">Multi-pass membrane protein</topology>
    </subcellularLocation>
</comment>
<evidence type="ECO:0000256" key="1">
    <source>
        <dbReference type="ARBA" id="ARBA00004651"/>
    </source>
</evidence>
<feature type="transmembrane region" description="Helical" evidence="7">
    <location>
        <begin position="40"/>
        <end position="61"/>
    </location>
</feature>
<accession>A0ABU2J5U6</accession>
<dbReference type="EMBL" id="JAVREH010000003">
    <property type="protein sequence ID" value="MDT0260354.1"/>
    <property type="molecule type" value="Genomic_DNA"/>
</dbReference>
<proteinExistence type="predicted"/>
<name>A0ABU2J5U6_9ACTN</name>
<evidence type="ECO:0000256" key="4">
    <source>
        <dbReference type="ARBA" id="ARBA00022989"/>
    </source>
</evidence>
<dbReference type="Pfam" id="PF03706">
    <property type="entry name" value="LPG_synthase_TM"/>
    <property type="match status" value="1"/>
</dbReference>
<feature type="transmembrane region" description="Helical" evidence="7">
    <location>
        <begin position="264"/>
        <end position="283"/>
    </location>
</feature>
<gene>
    <name evidence="8" type="ORF">RM423_02985</name>
</gene>
<evidence type="ECO:0000256" key="6">
    <source>
        <dbReference type="SAM" id="MobiDB-lite"/>
    </source>
</evidence>
<feature type="region of interest" description="Disordered" evidence="6">
    <location>
        <begin position="1"/>
        <end position="32"/>
    </location>
</feature>
<keyword evidence="2" id="KW-1003">Cell membrane</keyword>
<evidence type="ECO:0000256" key="7">
    <source>
        <dbReference type="SAM" id="Phobius"/>
    </source>
</evidence>
<evidence type="ECO:0000256" key="2">
    <source>
        <dbReference type="ARBA" id="ARBA00022475"/>
    </source>
</evidence>
<organism evidence="8 9">
    <name type="scientific">Jatrophihabitans lederbergiae</name>
    <dbReference type="NCBI Taxonomy" id="3075547"/>
    <lineage>
        <taxon>Bacteria</taxon>
        <taxon>Bacillati</taxon>
        <taxon>Actinomycetota</taxon>
        <taxon>Actinomycetes</taxon>
        <taxon>Jatrophihabitantales</taxon>
        <taxon>Jatrophihabitantaceae</taxon>
        <taxon>Jatrophihabitans</taxon>
    </lineage>
</organism>
<evidence type="ECO:0000256" key="3">
    <source>
        <dbReference type="ARBA" id="ARBA00022692"/>
    </source>
</evidence>
<dbReference type="InterPro" id="IPR022791">
    <property type="entry name" value="L-PG_synthase/AglD"/>
</dbReference>
<keyword evidence="5 7" id="KW-0472">Membrane</keyword>
<keyword evidence="4 7" id="KW-1133">Transmembrane helix</keyword>
<feature type="compositionally biased region" description="Low complexity" evidence="6">
    <location>
        <begin position="19"/>
        <end position="32"/>
    </location>
</feature>
<dbReference type="RefSeq" id="WP_311421512.1">
    <property type="nucleotide sequence ID" value="NZ_JAVREH010000003.1"/>
</dbReference>
<feature type="transmembrane region" description="Helical" evidence="7">
    <location>
        <begin position="235"/>
        <end position="257"/>
    </location>
</feature>
<feature type="transmembrane region" description="Helical" evidence="7">
    <location>
        <begin position="73"/>
        <end position="98"/>
    </location>
</feature>
<feature type="transmembrane region" description="Helical" evidence="7">
    <location>
        <begin position="185"/>
        <end position="205"/>
    </location>
</feature>